<dbReference type="PANTHER" id="PTHR30408">
    <property type="entry name" value="TYPE-1 RESTRICTION ENZYME ECOKI SPECIFICITY PROTEIN"/>
    <property type="match status" value="1"/>
</dbReference>
<dbReference type="Proteomes" id="UP000466730">
    <property type="component" value="Unassembled WGS sequence"/>
</dbReference>
<evidence type="ECO:0000256" key="2">
    <source>
        <dbReference type="ARBA" id="ARBA00022747"/>
    </source>
</evidence>
<dbReference type="AlphaFoldDB" id="A0A844AZX8"/>
<name>A0A844AZX8_9RHOB</name>
<accession>A0A844AZX8</accession>
<keyword evidence="5" id="KW-0255">Endonuclease</keyword>
<reference evidence="5 6" key="1">
    <citation type="submission" date="2019-11" db="EMBL/GenBank/DDBJ databases">
        <title>Draft Whole-Genome sequence of the marine photosynthetic bacterium Rhodovulum strictum DSM 11289.</title>
        <authorList>
            <person name="Kyndt J.A."/>
            <person name="Meyer T.E."/>
        </authorList>
    </citation>
    <scope>NUCLEOTIDE SEQUENCE [LARGE SCALE GENOMIC DNA]</scope>
    <source>
        <strain evidence="5 6">DSM 11289</strain>
    </source>
</reference>
<feature type="domain" description="Type I restriction modification DNA specificity" evidence="4">
    <location>
        <begin position="14"/>
        <end position="191"/>
    </location>
</feature>
<organism evidence="5 6">
    <name type="scientific">Rhodovulum strictum</name>
    <dbReference type="NCBI Taxonomy" id="58314"/>
    <lineage>
        <taxon>Bacteria</taxon>
        <taxon>Pseudomonadati</taxon>
        <taxon>Pseudomonadota</taxon>
        <taxon>Alphaproteobacteria</taxon>
        <taxon>Rhodobacterales</taxon>
        <taxon>Paracoccaceae</taxon>
        <taxon>Rhodovulum</taxon>
    </lineage>
</organism>
<keyword evidence="3" id="KW-0238">DNA-binding</keyword>
<dbReference type="PANTHER" id="PTHR30408:SF12">
    <property type="entry name" value="TYPE I RESTRICTION ENZYME MJAVIII SPECIFICITY SUBUNIT"/>
    <property type="match status" value="1"/>
</dbReference>
<gene>
    <name evidence="5" type="ORF">GH815_01625</name>
</gene>
<dbReference type="Gene3D" id="3.90.220.20">
    <property type="entry name" value="DNA methylase specificity domains"/>
    <property type="match status" value="2"/>
</dbReference>
<sequence length="456" mass="51020">MTDLQRNRLQRARQDWPVFRLKHLAKLQGGGTPSKDREAYWTNGDIPWVSPKDMKRRVIADTEDYITEEAVRESATSFVKAGSPLIVARSGILRHSLPVAISGTRVTLNQDMKAFHVGRRLLPEFLVYWIEGQQKDLLLEWRQFGATVESIDVQKMMDGRIALPDLATQKRIAAFLDRETARIDELISKKERLITLLDVKLRNAISIAVTKGINGTVDLKTSGVDWIGEIPAHWTVMKLGYLGRCANGINIGGNAFGSGFPFISYSDVYKNRALPVTVSGLVLSTENDRRAYSVEAGDVFFTRTSETIEEIGFSSVCFETIENAVFAGFLIRFRPRKGQFAPVFSKYAFQHSGLRSYFAKEMNLITRASLSQNLLRNMPVALPPLREQESIGHSLNALECKVQAIAEKTRLTVQKLREYRATLITAAVTGQIDVEAYGKVGTAPATLSRTEEEMQA</sequence>
<evidence type="ECO:0000313" key="5">
    <source>
        <dbReference type="EMBL" id="MRH19676.1"/>
    </source>
</evidence>
<keyword evidence="5" id="KW-0378">Hydrolase</keyword>
<protein>
    <submittedName>
        <fullName evidence="5">Restriction endonuclease subunit S</fullName>
    </submittedName>
</protein>
<evidence type="ECO:0000256" key="3">
    <source>
        <dbReference type="ARBA" id="ARBA00023125"/>
    </source>
</evidence>
<dbReference type="OrthoDB" id="512700at2"/>
<comment type="similarity">
    <text evidence="1">Belongs to the type-I restriction system S methylase family.</text>
</comment>
<keyword evidence="6" id="KW-1185">Reference proteome</keyword>
<comment type="caution">
    <text evidence="5">The sequence shown here is derived from an EMBL/GenBank/DDBJ whole genome shotgun (WGS) entry which is preliminary data.</text>
</comment>
<dbReference type="GO" id="GO:0009307">
    <property type="term" value="P:DNA restriction-modification system"/>
    <property type="evidence" value="ECO:0007669"/>
    <property type="project" value="UniProtKB-KW"/>
</dbReference>
<dbReference type="InterPro" id="IPR052021">
    <property type="entry name" value="Type-I_RS_S_subunit"/>
</dbReference>
<dbReference type="Pfam" id="PF01420">
    <property type="entry name" value="Methylase_S"/>
    <property type="match status" value="1"/>
</dbReference>
<keyword evidence="2" id="KW-0680">Restriction system</keyword>
<dbReference type="InterPro" id="IPR044946">
    <property type="entry name" value="Restrct_endonuc_typeI_TRD_sf"/>
</dbReference>
<proteinExistence type="inferred from homology"/>
<dbReference type="RefSeq" id="WP_153746972.1">
    <property type="nucleotide sequence ID" value="NZ_BAAADI010000002.1"/>
</dbReference>
<dbReference type="CDD" id="cd17249">
    <property type="entry name" value="RMtype1_S_EcoR124I-TRD2-CR2_like"/>
    <property type="match status" value="1"/>
</dbReference>
<evidence type="ECO:0000259" key="4">
    <source>
        <dbReference type="Pfam" id="PF01420"/>
    </source>
</evidence>
<evidence type="ECO:0000313" key="6">
    <source>
        <dbReference type="Proteomes" id="UP000466730"/>
    </source>
</evidence>
<dbReference type="InterPro" id="IPR000055">
    <property type="entry name" value="Restrct_endonuc_typeI_TRD"/>
</dbReference>
<dbReference type="SUPFAM" id="SSF116734">
    <property type="entry name" value="DNA methylase specificity domain"/>
    <property type="match status" value="2"/>
</dbReference>
<dbReference type="EMBL" id="WJPO01000001">
    <property type="protein sequence ID" value="MRH19676.1"/>
    <property type="molecule type" value="Genomic_DNA"/>
</dbReference>
<dbReference type="GO" id="GO:0004519">
    <property type="term" value="F:endonuclease activity"/>
    <property type="evidence" value="ECO:0007669"/>
    <property type="project" value="UniProtKB-KW"/>
</dbReference>
<evidence type="ECO:0000256" key="1">
    <source>
        <dbReference type="ARBA" id="ARBA00010923"/>
    </source>
</evidence>
<dbReference type="Gene3D" id="1.10.287.1120">
    <property type="entry name" value="Bipartite methylase S protein"/>
    <property type="match status" value="1"/>
</dbReference>
<keyword evidence="5" id="KW-0540">Nuclease</keyword>
<dbReference type="GO" id="GO:0003677">
    <property type="term" value="F:DNA binding"/>
    <property type="evidence" value="ECO:0007669"/>
    <property type="project" value="UniProtKB-KW"/>
</dbReference>